<accession>A0ACC0JKI3</accession>
<name>A0ACC0JKI3_CHOFU</name>
<reference evidence="1 2" key="1">
    <citation type="journal article" date="2022" name="Genome Biol. Evol.">
        <title>The Spruce Budworm Genome: Reconstructing the Evolutionary History of Antifreeze Proteins.</title>
        <authorList>
            <person name="Beliveau C."/>
            <person name="Gagne P."/>
            <person name="Picq S."/>
            <person name="Vernygora O."/>
            <person name="Keeling C.I."/>
            <person name="Pinkney K."/>
            <person name="Doucet D."/>
            <person name="Wen F."/>
            <person name="Johnston J.S."/>
            <person name="Maaroufi H."/>
            <person name="Boyle B."/>
            <person name="Laroche J."/>
            <person name="Dewar K."/>
            <person name="Juretic N."/>
            <person name="Blackburn G."/>
            <person name="Nisole A."/>
            <person name="Brunet B."/>
            <person name="Brandao M."/>
            <person name="Lumley L."/>
            <person name="Duan J."/>
            <person name="Quan G."/>
            <person name="Lucarotti C.J."/>
            <person name="Roe A.D."/>
            <person name="Sperling F.A.H."/>
            <person name="Levesque R.C."/>
            <person name="Cusson M."/>
        </authorList>
    </citation>
    <scope>NUCLEOTIDE SEQUENCE [LARGE SCALE GENOMIC DNA]</scope>
    <source>
        <strain evidence="1">Glfc:IPQL:Cfum</strain>
    </source>
</reference>
<keyword evidence="2" id="KW-1185">Reference proteome</keyword>
<evidence type="ECO:0000313" key="1">
    <source>
        <dbReference type="EMBL" id="KAI8424612.1"/>
    </source>
</evidence>
<organism evidence="1 2">
    <name type="scientific">Choristoneura fumiferana</name>
    <name type="common">Spruce budworm moth</name>
    <name type="synonym">Archips fumiferana</name>
    <dbReference type="NCBI Taxonomy" id="7141"/>
    <lineage>
        <taxon>Eukaryota</taxon>
        <taxon>Metazoa</taxon>
        <taxon>Ecdysozoa</taxon>
        <taxon>Arthropoda</taxon>
        <taxon>Hexapoda</taxon>
        <taxon>Insecta</taxon>
        <taxon>Pterygota</taxon>
        <taxon>Neoptera</taxon>
        <taxon>Endopterygota</taxon>
        <taxon>Lepidoptera</taxon>
        <taxon>Glossata</taxon>
        <taxon>Ditrysia</taxon>
        <taxon>Tortricoidea</taxon>
        <taxon>Tortricidae</taxon>
        <taxon>Tortricinae</taxon>
        <taxon>Choristoneura</taxon>
    </lineage>
</organism>
<evidence type="ECO:0000313" key="2">
    <source>
        <dbReference type="Proteomes" id="UP001064048"/>
    </source>
</evidence>
<dbReference type="Proteomes" id="UP001064048">
    <property type="component" value="Chromosome 4"/>
</dbReference>
<sequence>MAPVKSSSSSSSSSAGRRPLLNKGLPQNATVNDNSPLRSPVSRNSHYVVSPPGGRPANTKKPVRQKTTQKITDVVERPNEGCLADLYDCTRKSAIWKKWCGYRNYDQCVANFVNWREVQELFCPEYMYLLLALALLGAVSANPLTNEAAVLNDALSAQYVLPGESFPTFYDVRLFLNPDNEDFFYGNVSIRVLANVNTSQLVFHAMEIDIDDISVFSDANPEEDLFLSYEQAGDDTHLLRINLIREISPNQPHIIHIDYVARFAENMFGVYLSTYTEDDGTPAKLITSQLQPTFSRRAFPCYDEPALKAVFRTTIYAPEEYNVVVSNMPERAVNLKEDVLGYVKHEFEDTLVMSSYLLAYLVSTFGSVNNNQNPLYRVPFRVYTRPSILNTTSFAMDFGQRNMVALEEFTEFEYKFPKLDNVAVPDFAAGAMENWGLVVYREVALLVQDGVTTTATRQNIGRIICHENVHQWFGNEVGPASWTYTWLNEGFANFFENYATDLVLSEWRMMDQFVLALQNVMQSDAILSVNPMTHPVYTPSQILGTFNAVAYQKSGSVIRMMQHFLTPEVFRRGLVIYIINNSRRAAAPANLYSALQQALDESSHSIPYALSTVMTRWENQGGFPILTVRRSAPDANSVYIAQERYLTDRSLSSADRWHVPLNWVLSSNLDFSDTSPMAWLPPSFPATSFDIQGLAEAEWFIFNKQQTGYYRVNYDVSNWQALTRVLNNSHTIINNLNRAQLIDDAFNLARNGRLGYAHALDLSLYLDREEDYIPWGAANAAWSYLDVVLSGSPAVYEIFQEYALGLTAPLYQQFGFTAASGEEHVAAYHRNIILDINCRYGNQDCVNTASELLQNFRNNPSQRLNPDIQTIVYCSGLRGGDEENFEFLWQQYVASTDSSEQSILLSALGCTSNEELRQNYLNEVIDDNSPVREQDKHTIIVSVVNSSPEGMEAALEFIIEHWPQIQPRVQGLTGTTNILNAFARRLTTAEHSAKIDELVSRHQAILTAGEVASIAAIRENIAASITWSDQNFALVDSWLRLNFRSNANALTSSFLVMFSAIVVIFNN</sequence>
<dbReference type="EMBL" id="CM046104">
    <property type="protein sequence ID" value="KAI8424612.1"/>
    <property type="molecule type" value="Genomic_DNA"/>
</dbReference>
<protein>
    <submittedName>
        <fullName evidence="1">Uncharacterized protein</fullName>
    </submittedName>
</protein>
<proteinExistence type="predicted"/>
<gene>
    <name evidence="1" type="ORF">MSG28_003046</name>
</gene>
<comment type="caution">
    <text evidence="1">The sequence shown here is derived from an EMBL/GenBank/DDBJ whole genome shotgun (WGS) entry which is preliminary data.</text>
</comment>